<name>A0AA36EEF1_LACSI</name>
<keyword evidence="3" id="KW-1185">Reference proteome</keyword>
<evidence type="ECO:0000313" key="3">
    <source>
        <dbReference type="Proteomes" id="UP001177003"/>
    </source>
</evidence>
<dbReference type="EMBL" id="OX465083">
    <property type="protein sequence ID" value="CAI9292542.1"/>
    <property type="molecule type" value="Genomic_DNA"/>
</dbReference>
<accession>A0AA36EEF1</accession>
<feature type="region of interest" description="Disordered" evidence="1">
    <location>
        <begin position="55"/>
        <end position="77"/>
    </location>
</feature>
<organism evidence="2 3">
    <name type="scientific">Lactuca saligna</name>
    <name type="common">Willowleaf lettuce</name>
    <dbReference type="NCBI Taxonomy" id="75948"/>
    <lineage>
        <taxon>Eukaryota</taxon>
        <taxon>Viridiplantae</taxon>
        <taxon>Streptophyta</taxon>
        <taxon>Embryophyta</taxon>
        <taxon>Tracheophyta</taxon>
        <taxon>Spermatophyta</taxon>
        <taxon>Magnoliopsida</taxon>
        <taxon>eudicotyledons</taxon>
        <taxon>Gunneridae</taxon>
        <taxon>Pentapetalae</taxon>
        <taxon>asterids</taxon>
        <taxon>campanulids</taxon>
        <taxon>Asterales</taxon>
        <taxon>Asteraceae</taxon>
        <taxon>Cichorioideae</taxon>
        <taxon>Cichorieae</taxon>
        <taxon>Lactucinae</taxon>
        <taxon>Lactuca</taxon>
    </lineage>
</organism>
<reference evidence="2" key="1">
    <citation type="submission" date="2023-04" db="EMBL/GenBank/DDBJ databases">
        <authorList>
            <person name="Vijverberg K."/>
            <person name="Xiong W."/>
            <person name="Schranz E."/>
        </authorList>
    </citation>
    <scope>NUCLEOTIDE SEQUENCE</scope>
</reference>
<evidence type="ECO:0000313" key="2">
    <source>
        <dbReference type="EMBL" id="CAI9292542.1"/>
    </source>
</evidence>
<sequence length="213" mass="23345">MFLLKPGRRSAETLYSHREPQTFVYFFNLFLNTYTLEAHKGSSAASAERKEKLARGVGGGEASSARPAAGCEGGQETGPLGAMQAAVATSLDLRWVCSTEEVEGARGSISGKGGFRCGRREGKREKASVSVVINEQYGEGQPSSGDLQGNRWVFVLVFLTGTDAASKETWRRLGLFHLTVHEEEEFSKRNGFNGRTAETWRVVLFRMKLGSNE</sequence>
<gene>
    <name evidence="2" type="ORF">LSALG_LOCUS31606</name>
</gene>
<protein>
    <submittedName>
        <fullName evidence="2">Uncharacterized protein</fullName>
    </submittedName>
</protein>
<evidence type="ECO:0000256" key="1">
    <source>
        <dbReference type="SAM" id="MobiDB-lite"/>
    </source>
</evidence>
<dbReference type="AlphaFoldDB" id="A0AA36EEF1"/>
<proteinExistence type="predicted"/>
<dbReference type="Proteomes" id="UP001177003">
    <property type="component" value="Chromosome 7"/>
</dbReference>